<dbReference type="EMBL" id="MCFJ01000002">
    <property type="protein sequence ID" value="ORY69634.1"/>
    <property type="molecule type" value="Genomic_DNA"/>
</dbReference>
<dbReference type="Gene3D" id="3.10.450.50">
    <property type="match status" value="1"/>
</dbReference>
<dbReference type="InterPro" id="IPR032710">
    <property type="entry name" value="NTF2-like_dom_sf"/>
</dbReference>
<accession>A0A1Y2EE89</accession>
<name>A0A1Y2EE89_9PEZI</name>
<dbReference type="STRING" id="1141098.A0A1Y2EE89"/>
<gene>
    <name evidence="1" type="ORF">BCR38DRAFT_333345</name>
</gene>
<evidence type="ECO:0000313" key="1">
    <source>
        <dbReference type="EMBL" id="ORY69634.1"/>
    </source>
</evidence>
<sequence>MAATAQIQAATLEKFIAGWKKWTPEDMMAVWSDDCEQRMLPFSLGVPPRSRAEVKVILPKLIEVLTNFELEVYQVIHDAAKSKAVIYATTRADTPFGEFKCTNEYAVFVTFTEDGKQINRMEEMVDTAFYQEFFPKFQKYLSEQRASE</sequence>
<dbReference type="PANTHER" id="PTHR39598:SF1">
    <property type="entry name" value="AUSTINOID BIOSYNTHESIS CLUSTERS PROTEIN F-RELATED"/>
    <property type="match status" value="1"/>
</dbReference>
<evidence type="ECO:0008006" key="3">
    <source>
        <dbReference type="Google" id="ProtNLM"/>
    </source>
</evidence>
<keyword evidence="2" id="KW-1185">Reference proteome</keyword>
<protein>
    <recommendedName>
        <fullName evidence="3">SnoaL-like domain-containing protein</fullName>
    </recommendedName>
</protein>
<evidence type="ECO:0000313" key="2">
    <source>
        <dbReference type="Proteomes" id="UP000193689"/>
    </source>
</evidence>
<proteinExistence type="predicted"/>
<dbReference type="RefSeq" id="XP_040719584.1">
    <property type="nucleotide sequence ID" value="XM_040855219.1"/>
</dbReference>
<dbReference type="SUPFAM" id="SSF54427">
    <property type="entry name" value="NTF2-like"/>
    <property type="match status" value="1"/>
</dbReference>
<dbReference type="InParanoid" id="A0A1Y2EE89"/>
<dbReference type="AlphaFoldDB" id="A0A1Y2EE89"/>
<dbReference type="InterPro" id="IPR050977">
    <property type="entry name" value="Fungal_Meroterpenoid_Isomerase"/>
</dbReference>
<dbReference type="PANTHER" id="PTHR39598">
    <property type="entry name" value="AUSTINOL SYNTHESIS PROTEIN F-RELATED"/>
    <property type="match status" value="1"/>
</dbReference>
<comment type="caution">
    <text evidence="1">The sequence shown here is derived from an EMBL/GenBank/DDBJ whole genome shotgun (WGS) entry which is preliminary data.</text>
</comment>
<organism evidence="1 2">
    <name type="scientific">Pseudomassariella vexata</name>
    <dbReference type="NCBI Taxonomy" id="1141098"/>
    <lineage>
        <taxon>Eukaryota</taxon>
        <taxon>Fungi</taxon>
        <taxon>Dikarya</taxon>
        <taxon>Ascomycota</taxon>
        <taxon>Pezizomycotina</taxon>
        <taxon>Sordariomycetes</taxon>
        <taxon>Xylariomycetidae</taxon>
        <taxon>Amphisphaeriales</taxon>
        <taxon>Pseudomassariaceae</taxon>
        <taxon>Pseudomassariella</taxon>
    </lineage>
</organism>
<dbReference type="OrthoDB" id="3758478at2759"/>
<dbReference type="GeneID" id="63771431"/>
<reference evidence="1 2" key="1">
    <citation type="submission" date="2016-07" db="EMBL/GenBank/DDBJ databases">
        <title>Pervasive Adenine N6-methylation of Active Genes in Fungi.</title>
        <authorList>
            <consortium name="DOE Joint Genome Institute"/>
            <person name="Mondo S.J."/>
            <person name="Dannebaum R.O."/>
            <person name="Kuo R.C."/>
            <person name="Labutti K."/>
            <person name="Haridas S."/>
            <person name="Kuo A."/>
            <person name="Salamov A."/>
            <person name="Ahrendt S.R."/>
            <person name="Lipzen A."/>
            <person name="Sullivan W."/>
            <person name="Andreopoulos W.B."/>
            <person name="Clum A."/>
            <person name="Lindquist E."/>
            <person name="Daum C."/>
            <person name="Ramamoorthy G.K."/>
            <person name="Gryganskyi A."/>
            <person name="Culley D."/>
            <person name="Magnuson J.K."/>
            <person name="James T.Y."/>
            <person name="O'Malley M.A."/>
            <person name="Stajich J.E."/>
            <person name="Spatafora J.W."/>
            <person name="Visel A."/>
            <person name="Grigoriev I.V."/>
        </authorList>
    </citation>
    <scope>NUCLEOTIDE SEQUENCE [LARGE SCALE GENOMIC DNA]</scope>
    <source>
        <strain evidence="1 2">CBS 129021</strain>
    </source>
</reference>
<dbReference type="Proteomes" id="UP000193689">
    <property type="component" value="Unassembled WGS sequence"/>
</dbReference>